<protein>
    <submittedName>
        <fullName evidence="2">Uncharacterized protein</fullName>
    </submittedName>
</protein>
<feature type="region of interest" description="Disordered" evidence="1">
    <location>
        <begin position="51"/>
        <end position="85"/>
    </location>
</feature>
<feature type="non-terminal residue" evidence="2">
    <location>
        <position position="150"/>
    </location>
</feature>
<proteinExistence type="predicted"/>
<evidence type="ECO:0000256" key="1">
    <source>
        <dbReference type="SAM" id="MobiDB-lite"/>
    </source>
</evidence>
<comment type="caution">
    <text evidence="2">The sequence shown here is derived from an EMBL/GenBank/DDBJ whole genome shotgun (WGS) entry which is preliminary data.</text>
</comment>
<feature type="non-terminal residue" evidence="2">
    <location>
        <position position="1"/>
    </location>
</feature>
<gene>
    <name evidence="2" type="ORF">PEVE_00016372</name>
</gene>
<sequence length="150" mass="16843">RCSTKASRNSCSLKTKEPNLVEEDDGFIQYLFVRIQSYMLLIRGPLSIGTDRDLVDESENEESGSSHDESEDEEPRIKDDLSNVSQAVPKERVSGLLHSIVISRDILFWTLRGQLLRNKSIILVTNIAELVGYVLLPHNDDVSKLGSLNT</sequence>
<evidence type="ECO:0000313" key="3">
    <source>
        <dbReference type="Proteomes" id="UP001159427"/>
    </source>
</evidence>
<name>A0ABN8S2P0_9CNID</name>
<organism evidence="2 3">
    <name type="scientific">Porites evermanni</name>
    <dbReference type="NCBI Taxonomy" id="104178"/>
    <lineage>
        <taxon>Eukaryota</taxon>
        <taxon>Metazoa</taxon>
        <taxon>Cnidaria</taxon>
        <taxon>Anthozoa</taxon>
        <taxon>Hexacorallia</taxon>
        <taxon>Scleractinia</taxon>
        <taxon>Fungiina</taxon>
        <taxon>Poritidae</taxon>
        <taxon>Porites</taxon>
    </lineage>
</organism>
<dbReference type="Proteomes" id="UP001159427">
    <property type="component" value="Unassembled WGS sequence"/>
</dbReference>
<dbReference type="EMBL" id="CALNXI010002289">
    <property type="protein sequence ID" value="CAH3185828.1"/>
    <property type="molecule type" value="Genomic_DNA"/>
</dbReference>
<evidence type="ECO:0000313" key="2">
    <source>
        <dbReference type="EMBL" id="CAH3185828.1"/>
    </source>
</evidence>
<accession>A0ABN8S2P0</accession>
<reference evidence="2 3" key="1">
    <citation type="submission" date="2022-05" db="EMBL/GenBank/DDBJ databases">
        <authorList>
            <consortium name="Genoscope - CEA"/>
            <person name="William W."/>
        </authorList>
    </citation>
    <scope>NUCLEOTIDE SEQUENCE [LARGE SCALE GENOMIC DNA]</scope>
</reference>
<keyword evidence="3" id="KW-1185">Reference proteome</keyword>